<name>A0A3S5AFH2_9PLAT</name>
<organism evidence="2 3">
    <name type="scientific">Protopolystoma xenopodis</name>
    <dbReference type="NCBI Taxonomy" id="117903"/>
    <lineage>
        <taxon>Eukaryota</taxon>
        <taxon>Metazoa</taxon>
        <taxon>Spiralia</taxon>
        <taxon>Lophotrochozoa</taxon>
        <taxon>Platyhelminthes</taxon>
        <taxon>Monogenea</taxon>
        <taxon>Polyopisthocotylea</taxon>
        <taxon>Polystomatidea</taxon>
        <taxon>Polystomatidae</taxon>
        <taxon>Protopolystoma</taxon>
    </lineage>
</organism>
<feature type="compositionally biased region" description="Polar residues" evidence="1">
    <location>
        <begin position="7"/>
        <end position="20"/>
    </location>
</feature>
<dbReference type="EMBL" id="CAAALY010040147">
    <property type="protein sequence ID" value="VEL19112.1"/>
    <property type="molecule type" value="Genomic_DNA"/>
</dbReference>
<proteinExistence type="predicted"/>
<reference evidence="2" key="1">
    <citation type="submission" date="2018-11" db="EMBL/GenBank/DDBJ databases">
        <authorList>
            <consortium name="Pathogen Informatics"/>
        </authorList>
    </citation>
    <scope>NUCLEOTIDE SEQUENCE</scope>
</reference>
<evidence type="ECO:0000256" key="1">
    <source>
        <dbReference type="SAM" id="MobiDB-lite"/>
    </source>
</evidence>
<protein>
    <submittedName>
        <fullName evidence="2">Uncharacterized protein</fullName>
    </submittedName>
</protein>
<gene>
    <name evidence="2" type="ORF">PXEA_LOCUS12552</name>
</gene>
<evidence type="ECO:0000313" key="3">
    <source>
        <dbReference type="Proteomes" id="UP000784294"/>
    </source>
</evidence>
<dbReference type="Proteomes" id="UP000784294">
    <property type="component" value="Unassembled WGS sequence"/>
</dbReference>
<sequence>MLLIQSGFETPSSLEEASSTNEQAFSSASVFSSHRLALDASSLNFPSSRSAPSPWPSPLPSNSMALRSSEAGETFAATTISQATEPCLDLITKTHYNSSAARPIRYDRKSSHSSLRNHDFSNLENRGCLFYTPED</sequence>
<comment type="caution">
    <text evidence="2">The sequence shown here is derived from an EMBL/GenBank/DDBJ whole genome shotgun (WGS) entry which is preliminary data.</text>
</comment>
<accession>A0A3S5AFH2</accession>
<feature type="region of interest" description="Disordered" evidence="1">
    <location>
        <begin position="43"/>
        <end position="71"/>
    </location>
</feature>
<dbReference type="AlphaFoldDB" id="A0A3S5AFH2"/>
<feature type="region of interest" description="Disordered" evidence="1">
    <location>
        <begin position="1"/>
        <end position="20"/>
    </location>
</feature>
<keyword evidence="3" id="KW-1185">Reference proteome</keyword>
<evidence type="ECO:0000313" key="2">
    <source>
        <dbReference type="EMBL" id="VEL19112.1"/>
    </source>
</evidence>